<dbReference type="EMBL" id="KI926044">
    <property type="protein sequence ID" value="ETW43492.1"/>
    <property type="molecule type" value="Genomic_DNA"/>
</dbReference>
<keyword evidence="1" id="KW-0732">Signal</keyword>
<reference evidence="2 3" key="1">
    <citation type="submission" date="2013-02" db="EMBL/GenBank/DDBJ databases">
        <title>The Genome Annotation of Plasmodium falciparum NF135/5.C10.</title>
        <authorList>
            <consortium name="The Broad Institute Genome Sequencing Platform"/>
            <consortium name="The Broad Institute Genome Sequencing Center for Infectious Disease"/>
            <person name="Neafsey D."/>
            <person name="Hoffman S."/>
            <person name="Volkman S."/>
            <person name="Rosenthal P."/>
            <person name="Walker B."/>
            <person name="Young S.K."/>
            <person name="Zeng Q."/>
            <person name="Gargeya S."/>
            <person name="Fitzgerald M."/>
            <person name="Haas B."/>
            <person name="Abouelleil A."/>
            <person name="Allen A.W."/>
            <person name="Alvarado L."/>
            <person name="Arachchi H.M."/>
            <person name="Berlin A.M."/>
            <person name="Chapman S.B."/>
            <person name="Gainer-Dewar J."/>
            <person name="Goldberg J."/>
            <person name="Griggs A."/>
            <person name="Gujja S."/>
            <person name="Hansen M."/>
            <person name="Howarth C."/>
            <person name="Imamovic A."/>
            <person name="Ireland A."/>
            <person name="Larimer J."/>
            <person name="McCowan C."/>
            <person name="Murphy C."/>
            <person name="Pearson M."/>
            <person name="Poon T.W."/>
            <person name="Priest M."/>
            <person name="Roberts A."/>
            <person name="Saif S."/>
            <person name="Shea T."/>
            <person name="Sisk P."/>
            <person name="Sykes S."/>
            <person name="Wortman J."/>
            <person name="Nusbaum C."/>
            <person name="Birren B."/>
        </authorList>
    </citation>
    <scope>NUCLEOTIDE SEQUENCE [LARGE SCALE GENOMIC DNA]</scope>
    <source>
        <strain evidence="2 3">NF135/5.C10</strain>
    </source>
</reference>
<reference evidence="2 3" key="2">
    <citation type="submission" date="2013-02" db="EMBL/GenBank/DDBJ databases">
        <title>The Genome Sequence of Plasmodium falciparum NF135/5.C10.</title>
        <authorList>
            <consortium name="The Broad Institute Genome Sequencing Platform"/>
            <consortium name="The Broad Institute Genome Sequencing Center for Infectious Disease"/>
            <person name="Neafsey D."/>
            <person name="Cheeseman I."/>
            <person name="Volkman S."/>
            <person name="Adams J."/>
            <person name="Walker B."/>
            <person name="Young S.K."/>
            <person name="Zeng Q."/>
            <person name="Gargeya S."/>
            <person name="Fitzgerald M."/>
            <person name="Haas B."/>
            <person name="Abouelleil A."/>
            <person name="Alvarado L."/>
            <person name="Arachchi H.M."/>
            <person name="Berlin A.M."/>
            <person name="Chapman S.B."/>
            <person name="Dewar J."/>
            <person name="Goldberg J."/>
            <person name="Griggs A."/>
            <person name="Gujja S."/>
            <person name="Hansen M."/>
            <person name="Howarth C."/>
            <person name="Imamovic A."/>
            <person name="Larimer J."/>
            <person name="McCowan C."/>
            <person name="Murphy C."/>
            <person name="Neiman D."/>
            <person name="Pearson M."/>
            <person name="Priest M."/>
            <person name="Roberts A."/>
            <person name="Saif S."/>
            <person name="Shea T."/>
            <person name="Sisk P."/>
            <person name="Sykes S."/>
            <person name="Wortman J."/>
            <person name="Nusbaum C."/>
            <person name="Birren B."/>
        </authorList>
    </citation>
    <scope>NUCLEOTIDE SEQUENCE [LARGE SCALE GENOMIC DNA]</scope>
    <source>
        <strain evidence="2 3">NF135/5.C10</strain>
    </source>
</reference>
<name>W4IJ59_PLAFA</name>
<gene>
    <name evidence="2" type="ORF">PFNF135_02405</name>
</gene>
<evidence type="ECO:0000313" key="2">
    <source>
        <dbReference type="EMBL" id="ETW43492.1"/>
    </source>
</evidence>
<protein>
    <recommendedName>
        <fullName evidence="4">Plasmodium falciparum erythrocyte membrane protein 1 acidic terminal segment domain-containing protein</fullName>
    </recommendedName>
</protein>
<dbReference type="InterPro" id="IPR006373">
    <property type="entry name" value="VSA_Rifin"/>
</dbReference>
<organism evidence="2 3">
    <name type="scientific">Plasmodium falciparum NF135/5.C10</name>
    <dbReference type="NCBI Taxonomy" id="1036726"/>
    <lineage>
        <taxon>Eukaryota</taxon>
        <taxon>Sar</taxon>
        <taxon>Alveolata</taxon>
        <taxon>Apicomplexa</taxon>
        <taxon>Aconoidasida</taxon>
        <taxon>Haemosporida</taxon>
        <taxon>Plasmodiidae</taxon>
        <taxon>Plasmodium</taxon>
        <taxon>Plasmodium (Laverania)</taxon>
    </lineage>
</organism>
<evidence type="ECO:0008006" key="4">
    <source>
        <dbReference type="Google" id="ProtNLM"/>
    </source>
</evidence>
<sequence length="129" mass="15335">MKLHYSNILLLYALNINILITSSSNVNIQRYSYKTSHTPNTKTRKSHRSLCECELYAPSNYDNDPEMKAVMQGFDRQTSQRFEEYNERLLENKQKSQLFNYISTIKLSVENLNQFEIKREYNTIIIVKK</sequence>
<dbReference type="AlphaFoldDB" id="W4IJ59"/>
<feature type="chain" id="PRO_5004842909" description="Plasmodium falciparum erythrocyte membrane protein 1 acidic terminal segment domain-containing protein" evidence="1">
    <location>
        <begin position="24"/>
        <end position="129"/>
    </location>
</feature>
<evidence type="ECO:0000313" key="3">
    <source>
        <dbReference type="Proteomes" id="UP000019114"/>
    </source>
</evidence>
<evidence type="ECO:0000256" key="1">
    <source>
        <dbReference type="SAM" id="SignalP"/>
    </source>
</evidence>
<feature type="signal peptide" evidence="1">
    <location>
        <begin position="1"/>
        <end position="23"/>
    </location>
</feature>
<dbReference type="Proteomes" id="UP000019114">
    <property type="component" value="Unassembled WGS sequence"/>
</dbReference>
<dbReference type="Pfam" id="PF02009">
    <property type="entry name" value="RIFIN"/>
    <property type="match status" value="1"/>
</dbReference>
<accession>W4IJ59</accession>
<proteinExistence type="predicted"/>